<proteinExistence type="predicted"/>
<accession>A0A388JRQ5</accession>
<evidence type="ECO:0000256" key="1">
    <source>
        <dbReference type="SAM" id="MobiDB-lite"/>
    </source>
</evidence>
<reference evidence="2 3" key="1">
    <citation type="journal article" date="2018" name="Cell">
        <title>The Chara Genome: Secondary Complexity and Implications for Plant Terrestrialization.</title>
        <authorList>
            <person name="Nishiyama T."/>
            <person name="Sakayama H."/>
            <person name="Vries J.D."/>
            <person name="Buschmann H."/>
            <person name="Saint-Marcoux D."/>
            <person name="Ullrich K.K."/>
            <person name="Haas F.B."/>
            <person name="Vanderstraeten L."/>
            <person name="Becker D."/>
            <person name="Lang D."/>
            <person name="Vosolsobe S."/>
            <person name="Rombauts S."/>
            <person name="Wilhelmsson P.K.I."/>
            <person name="Janitza P."/>
            <person name="Kern R."/>
            <person name="Heyl A."/>
            <person name="Rumpler F."/>
            <person name="Villalobos L.I.A.C."/>
            <person name="Clay J.M."/>
            <person name="Skokan R."/>
            <person name="Toyoda A."/>
            <person name="Suzuki Y."/>
            <person name="Kagoshima H."/>
            <person name="Schijlen E."/>
            <person name="Tajeshwar N."/>
            <person name="Catarino B."/>
            <person name="Hetherington A.J."/>
            <person name="Saltykova A."/>
            <person name="Bonnot C."/>
            <person name="Breuninger H."/>
            <person name="Symeonidi A."/>
            <person name="Radhakrishnan G.V."/>
            <person name="Van Nieuwerburgh F."/>
            <person name="Deforce D."/>
            <person name="Chang C."/>
            <person name="Karol K.G."/>
            <person name="Hedrich R."/>
            <person name="Ulvskov P."/>
            <person name="Glockner G."/>
            <person name="Delwiche C.F."/>
            <person name="Petrasek J."/>
            <person name="Van de Peer Y."/>
            <person name="Friml J."/>
            <person name="Beilby M."/>
            <person name="Dolan L."/>
            <person name="Kohara Y."/>
            <person name="Sugano S."/>
            <person name="Fujiyama A."/>
            <person name="Delaux P.-M."/>
            <person name="Quint M."/>
            <person name="TheiBen G."/>
            <person name="Hagemann M."/>
            <person name="Harholt J."/>
            <person name="Dunand C."/>
            <person name="Zachgo S."/>
            <person name="Langdale J."/>
            <person name="Maumus F."/>
            <person name="Straeten D.V.D."/>
            <person name="Gould S.B."/>
            <person name="Rensing S.A."/>
        </authorList>
    </citation>
    <scope>NUCLEOTIDE SEQUENCE [LARGE SCALE GENOMIC DNA]</scope>
    <source>
        <strain evidence="2 3">S276</strain>
    </source>
</reference>
<name>A0A388JRQ5_CHABU</name>
<gene>
    <name evidence="2" type="ORF">CBR_g5631</name>
</gene>
<evidence type="ECO:0000313" key="3">
    <source>
        <dbReference type="Proteomes" id="UP000265515"/>
    </source>
</evidence>
<dbReference type="Gramene" id="GBG60457">
    <property type="protein sequence ID" value="GBG60457"/>
    <property type="gene ID" value="CBR_g5631"/>
</dbReference>
<dbReference type="Proteomes" id="UP000265515">
    <property type="component" value="Unassembled WGS sequence"/>
</dbReference>
<dbReference type="AlphaFoldDB" id="A0A388JRQ5"/>
<dbReference type="EMBL" id="BFEA01000011">
    <property type="protein sequence ID" value="GBG60457.1"/>
    <property type="molecule type" value="Genomic_DNA"/>
</dbReference>
<feature type="compositionally biased region" description="Basic and acidic residues" evidence="1">
    <location>
        <begin position="73"/>
        <end position="82"/>
    </location>
</feature>
<comment type="caution">
    <text evidence="2">The sequence shown here is derived from an EMBL/GenBank/DDBJ whole genome shotgun (WGS) entry which is preliminary data.</text>
</comment>
<feature type="compositionally biased region" description="Polar residues" evidence="1">
    <location>
        <begin position="58"/>
        <end position="68"/>
    </location>
</feature>
<organism evidence="2 3">
    <name type="scientific">Chara braunii</name>
    <name type="common">Braun's stonewort</name>
    <dbReference type="NCBI Taxonomy" id="69332"/>
    <lineage>
        <taxon>Eukaryota</taxon>
        <taxon>Viridiplantae</taxon>
        <taxon>Streptophyta</taxon>
        <taxon>Charophyceae</taxon>
        <taxon>Charales</taxon>
        <taxon>Characeae</taxon>
        <taxon>Chara</taxon>
    </lineage>
</organism>
<evidence type="ECO:0000313" key="2">
    <source>
        <dbReference type="EMBL" id="GBG60457.1"/>
    </source>
</evidence>
<feature type="region of interest" description="Disordered" evidence="1">
    <location>
        <begin position="52"/>
        <end position="100"/>
    </location>
</feature>
<keyword evidence="3" id="KW-1185">Reference proteome</keyword>
<sequence>MTRSFRDKCGGSDKESYWELPVEKRRKAGVKLSFEKSLWEEVEWAMRKPSVTCDDTLDSNSMNAPTQPSLDGGRSDRGHSDGSDNSSKMRRMASGKVGGGEGPATKFSIIAAMEDLTPVYREGLDHAAEMLAKASAGGAGRMADRMGDMAIQIGEMASAMKDGHFILQMLVCVMPRRSGDGGASNKGGGGKG</sequence>
<protein>
    <submittedName>
        <fullName evidence="2">Uncharacterized protein</fullName>
    </submittedName>
</protein>